<proteinExistence type="predicted"/>
<keyword evidence="3" id="KW-1185">Reference proteome</keyword>
<dbReference type="Proteomes" id="UP000837857">
    <property type="component" value="Chromosome 2"/>
</dbReference>
<evidence type="ECO:0000313" key="3">
    <source>
        <dbReference type="Proteomes" id="UP000837857"/>
    </source>
</evidence>
<feature type="non-terminal residue" evidence="2">
    <location>
        <position position="75"/>
    </location>
</feature>
<reference evidence="2" key="1">
    <citation type="submission" date="2022-03" db="EMBL/GenBank/DDBJ databases">
        <authorList>
            <person name="Martin H S."/>
        </authorList>
    </citation>
    <scope>NUCLEOTIDE SEQUENCE</scope>
</reference>
<evidence type="ECO:0000313" key="2">
    <source>
        <dbReference type="EMBL" id="CAH2050948.1"/>
    </source>
</evidence>
<sequence length="75" mass="8254">MSRRSAVSGICMRQLRPPPPPTASRAKFINPGPLFPGADGIELPPQDRLLRGEGRLVFHRALATRLALAQRPCRL</sequence>
<evidence type="ECO:0000256" key="1">
    <source>
        <dbReference type="SAM" id="MobiDB-lite"/>
    </source>
</evidence>
<protein>
    <submittedName>
        <fullName evidence="2">Uncharacterized protein</fullName>
    </submittedName>
</protein>
<dbReference type="EMBL" id="OW152814">
    <property type="protein sequence ID" value="CAH2050948.1"/>
    <property type="molecule type" value="Genomic_DNA"/>
</dbReference>
<gene>
    <name evidence="2" type="ORF">IPOD504_LOCUS7796</name>
</gene>
<name>A0ABN8IDZ5_9NEOP</name>
<organism evidence="2 3">
    <name type="scientific">Iphiclides podalirius</name>
    <name type="common">scarce swallowtail</name>
    <dbReference type="NCBI Taxonomy" id="110791"/>
    <lineage>
        <taxon>Eukaryota</taxon>
        <taxon>Metazoa</taxon>
        <taxon>Ecdysozoa</taxon>
        <taxon>Arthropoda</taxon>
        <taxon>Hexapoda</taxon>
        <taxon>Insecta</taxon>
        <taxon>Pterygota</taxon>
        <taxon>Neoptera</taxon>
        <taxon>Endopterygota</taxon>
        <taxon>Lepidoptera</taxon>
        <taxon>Glossata</taxon>
        <taxon>Ditrysia</taxon>
        <taxon>Papilionoidea</taxon>
        <taxon>Papilionidae</taxon>
        <taxon>Papilioninae</taxon>
        <taxon>Iphiclides</taxon>
    </lineage>
</organism>
<feature type="region of interest" description="Disordered" evidence="1">
    <location>
        <begin position="1"/>
        <end position="24"/>
    </location>
</feature>
<accession>A0ABN8IDZ5</accession>